<evidence type="ECO:0000256" key="1">
    <source>
        <dbReference type="ARBA" id="ARBA00006291"/>
    </source>
</evidence>
<reference evidence="9" key="1">
    <citation type="submission" date="2020-06" db="EMBL/GenBank/DDBJ databases">
        <title>Characterization of fructooligosaccharide metabolism and fructooligosaccharide-degrading enzymes in human commensal butyrate producers.</title>
        <authorList>
            <person name="Tanno H."/>
            <person name="Fujii T."/>
            <person name="Hirano K."/>
            <person name="Maeno S."/>
            <person name="Tonozuka T."/>
            <person name="Sakamoto M."/>
            <person name="Ohkuma M."/>
            <person name="Tochio T."/>
            <person name="Endo A."/>
        </authorList>
    </citation>
    <scope>NUCLEOTIDE SEQUENCE</scope>
    <source>
        <strain evidence="9">JCM 17466</strain>
    </source>
</reference>
<keyword evidence="10" id="KW-1185">Reference proteome</keyword>
<feature type="domain" description="Septum formation inhibitor MinC C-terminal" evidence="7">
    <location>
        <begin position="121"/>
        <end position="216"/>
    </location>
</feature>
<evidence type="ECO:0000259" key="7">
    <source>
        <dbReference type="Pfam" id="PF03775"/>
    </source>
</evidence>
<dbReference type="InterPro" id="IPR005526">
    <property type="entry name" value="Septum_form_inhib_MinC_C"/>
</dbReference>
<dbReference type="Gene3D" id="2.160.20.70">
    <property type="match status" value="1"/>
</dbReference>
<evidence type="ECO:0000256" key="6">
    <source>
        <dbReference type="HAMAP-Rule" id="MF_00267"/>
    </source>
</evidence>
<feature type="domain" description="Septum site-determining protein MinC N-terminal" evidence="8">
    <location>
        <begin position="5"/>
        <end position="78"/>
    </location>
</feature>
<comment type="subunit">
    <text evidence="5 6">Interacts with MinD and FtsZ.</text>
</comment>
<dbReference type="HAMAP" id="MF_00267">
    <property type="entry name" value="MinC"/>
    <property type="match status" value="1"/>
</dbReference>
<evidence type="ECO:0000256" key="2">
    <source>
        <dbReference type="ARBA" id="ARBA00022618"/>
    </source>
</evidence>
<dbReference type="Pfam" id="PF22642">
    <property type="entry name" value="MinC_N_1"/>
    <property type="match status" value="1"/>
</dbReference>
<evidence type="ECO:0000256" key="3">
    <source>
        <dbReference type="ARBA" id="ARBA00023210"/>
    </source>
</evidence>
<evidence type="ECO:0000313" key="10">
    <source>
        <dbReference type="Proteomes" id="UP000613208"/>
    </source>
</evidence>
<dbReference type="GO" id="GO:0000917">
    <property type="term" value="P:division septum assembly"/>
    <property type="evidence" value="ECO:0007669"/>
    <property type="project" value="UniProtKB-KW"/>
</dbReference>
<comment type="caution">
    <text evidence="9">The sequence shown here is derived from an EMBL/GenBank/DDBJ whole genome shotgun (WGS) entry which is preliminary data.</text>
</comment>
<evidence type="ECO:0000256" key="5">
    <source>
        <dbReference type="ARBA" id="ARBA00046874"/>
    </source>
</evidence>
<keyword evidence="4 6" id="KW-0131">Cell cycle</keyword>
<dbReference type="InterPro" id="IPR036145">
    <property type="entry name" value="MinC_C_sf"/>
</dbReference>
<evidence type="ECO:0000256" key="4">
    <source>
        <dbReference type="ARBA" id="ARBA00023306"/>
    </source>
</evidence>
<dbReference type="PANTHER" id="PTHR34108:SF1">
    <property type="entry name" value="SEPTUM SITE-DETERMINING PROTEIN MINC"/>
    <property type="match status" value="1"/>
</dbReference>
<organism evidence="9 10">
    <name type="scientific">Anaerostipes butyraticus</name>
    <dbReference type="NCBI Taxonomy" id="645466"/>
    <lineage>
        <taxon>Bacteria</taxon>
        <taxon>Bacillati</taxon>
        <taxon>Bacillota</taxon>
        <taxon>Clostridia</taxon>
        <taxon>Lachnospirales</taxon>
        <taxon>Lachnospiraceae</taxon>
        <taxon>Anaerostipes</taxon>
    </lineage>
</organism>
<dbReference type="Pfam" id="PF03775">
    <property type="entry name" value="MinC_C"/>
    <property type="match status" value="1"/>
</dbReference>
<dbReference type="SUPFAM" id="SSF63848">
    <property type="entry name" value="Cell-division inhibitor MinC, C-terminal domain"/>
    <property type="match status" value="1"/>
</dbReference>
<dbReference type="InterPro" id="IPR016098">
    <property type="entry name" value="CAP/MinC_C"/>
</dbReference>
<dbReference type="PANTHER" id="PTHR34108">
    <property type="entry name" value="SEPTUM SITE-DETERMINING PROTEIN MINC"/>
    <property type="match status" value="1"/>
</dbReference>
<protein>
    <recommendedName>
        <fullName evidence="6">Probable septum site-determining protein MinC</fullName>
    </recommendedName>
</protein>
<dbReference type="Proteomes" id="UP000613208">
    <property type="component" value="Unassembled WGS sequence"/>
</dbReference>
<dbReference type="GO" id="GO:1901891">
    <property type="term" value="P:regulation of cell septum assembly"/>
    <property type="evidence" value="ECO:0007669"/>
    <property type="project" value="InterPro"/>
</dbReference>
<comment type="function">
    <text evidence="6">Cell division inhibitor that blocks the formation of polar Z ring septums. Rapidly oscillates between the poles of the cell to destabilize FtsZ filaments that have formed before they mature into polar Z rings. Prevents FtsZ polymerization.</text>
</comment>
<name>A0A916VCT5_9FIRM</name>
<dbReference type="NCBIfam" id="TIGR01222">
    <property type="entry name" value="minC"/>
    <property type="match status" value="1"/>
</dbReference>
<keyword evidence="2 6" id="KW-0132">Cell division</keyword>
<dbReference type="InterPro" id="IPR055219">
    <property type="entry name" value="MinC_N_1"/>
</dbReference>
<dbReference type="Gene3D" id="3.30.160.540">
    <property type="match status" value="1"/>
</dbReference>
<sequence length="245" mass="27039">MKSPVLLKGNDFGLTIVLDPNMDFPSLIEKIGEKFHQAKEFFNSKKQIAVKIEGRRLTSDQVEEMIDVIFQNSALTIAYVMEDDRLVDTEFREAVEARLRPKEDFRKGSQTDVKIGEGQFYKGTLRSGQSLESDGSVVVIGDINPGAAVKAKGNVVILGCAKGNVFAGTDGDERAFIAAFDMQPMQIRIGGLIARCSDGEKEKKKRKFGRGKSDTQPMEAQIAFVEDGNIYIEPISKALLNEITV</sequence>
<dbReference type="GO" id="GO:0000902">
    <property type="term" value="P:cell morphogenesis"/>
    <property type="evidence" value="ECO:0007669"/>
    <property type="project" value="InterPro"/>
</dbReference>
<evidence type="ECO:0000259" key="8">
    <source>
        <dbReference type="Pfam" id="PF22642"/>
    </source>
</evidence>
<accession>A0A916VCT5</accession>
<dbReference type="AlphaFoldDB" id="A0A916VCT5"/>
<gene>
    <name evidence="6 9" type="primary">minC</name>
    <name evidence="9" type="ORF">ANBU17_19010</name>
</gene>
<comment type="similarity">
    <text evidence="1 6">Belongs to the MinC family.</text>
</comment>
<keyword evidence="3 6" id="KW-0717">Septation</keyword>
<dbReference type="InterPro" id="IPR013033">
    <property type="entry name" value="MinC"/>
</dbReference>
<dbReference type="EMBL" id="BLYI01000043">
    <property type="protein sequence ID" value="GFO85554.1"/>
    <property type="molecule type" value="Genomic_DNA"/>
</dbReference>
<evidence type="ECO:0000313" key="9">
    <source>
        <dbReference type="EMBL" id="GFO85554.1"/>
    </source>
</evidence>
<proteinExistence type="inferred from homology"/>